<sequence length="294" mass="34201">MDKSRRKESFNRLSVYLYNVHAFICCFLHVIFIYSVHLRGDHLKTMFIAVVINENNQTIHIAFALAMENKSLLLYMVPYEGREVSFITNIDDVVSSYIEHVFSDSYHGYTSKSVFKYMRTRGVSGRTLQPLFWMTSGSYTMSDFEENFRRLTPDAHETLANIGHAKWARLITLTSVGILTIILTSYVEMVLHKRMQKSVRWQATKIPPEIPSLLPSDIYLVFYLKKTCVVHLNRHTCSCGKWRNLGIACDHAIVVSRHSNIHELPNMVQIYYRVDMFQTAYQTQTMHPFPIPSE</sequence>
<dbReference type="EMBL" id="NBSK02000006">
    <property type="protein sequence ID" value="KAJ0201852.1"/>
    <property type="molecule type" value="Genomic_DNA"/>
</dbReference>
<evidence type="ECO:0000313" key="7">
    <source>
        <dbReference type="EMBL" id="KAJ0201852.1"/>
    </source>
</evidence>
<evidence type="ECO:0000256" key="4">
    <source>
        <dbReference type="PROSITE-ProRule" id="PRU00325"/>
    </source>
</evidence>
<evidence type="ECO:0000256" key="1">
    <source>
        <dbReference type="ARBA" id="ARBA00022723"/>
    </source>
</evidence>
<organism evidence="7 8">
    <name type="scientific">Lactuca sativa</name>
    <name type="common">Garden lettuce</name>
    <dbReference type="NCBI Taxonomy" id="4236"/>
    <lineage>
        <taxon>Eukaryota</taxon>
        <taxon>Viridiplantae</taxon>
        <taxon>Streptophyta</taxon>
        <taxon>Embryophyta</taxon>
        <taxon>Tracheophyta</taxon>
        <taxon>Spermatophyta</taxon>
        <taxon>Magnoliopsida</taxon>
        <taxon>eudicotyledons</taxon>
        <taxon>Gunneridae</taxon>
        <taxon>Pentapetalae</taxon>
        <taxon>asterids</taxon>
        <taxon>campanulids</taxon>
        <taxon>Asterales</taxon>
        <taxon>Asteraceae</taxon>
        <taxon>Cichorioideae</taxon>
        <taxon>Cichorieae</taxon>
        <taxon>Lactucinae</taxon>
        <taxon>Lactuca</taxon>
    </lineage>
</organism>
<gene>
    <name evidence="7" type="ORF">LSAT_V11C600324940</name>
</gene>
<name>A0A9R1VBH5_LACSA</name>
<evidence type="ECO:0000256" key="2">
    <source>
        <dbReference type="ARBA" id="ARBA00022771"/>
    </source>
</evidence>
<keyword evidence="8" id="KW-1185">Reference proteome</keyword>
<keyword evidence="5" id="KW-0472">Membrane</keyword>
<evidence type="ECO:0000313" key="8">
    <source>
        <dbReference type="Proteomes" id="UP000235145"/>
    </source>
</evidence>
<feature type="transmembrane region" description="Helical" evidence="5">
    <location>
        <begin position="15"/>
        <end position="36"/>
    </location>
</feature>
<dbReference type="GO" id="GO:0008270">
    <property type="term" value="F:zinc ion binding"/>
    <property type="evidence" value="ECO:0007669"/>
    <property type="project" value="UniProtKB-KW"/>
</dbReference>
<dbReference type="PROSITE" id="PS50966">
    <property type="entry name" value="ZF_SWIM"/>
    <property type="match status" value="1"/>
</dbReference>
<evidence type="ECO:0000256" key="5">
    <source>
        <dbReference type="SAM" id="Phobius"/>
    </source>
</evidence>
<evidence type="ECO:0000256" key="3">
    <source>
        <dbReference type="ARBA" id="ARBA00022833"/>
    </source>
</evidence>
<dbReference type="SMART" id="SM00575">
    <property type="entry name" value="ZnF_PMZ"/>
    <property type="match status" value="1"/>
</dbReference>
<keyword evidence="3" id="KW-0862">Zinc</keyword>
<dbReference type="Proteomes" id="UP000235145">
    <property type="component" value="Unassembled WGS sequence"/>
</dbReference>
<evidence type="ECO:0000259" key="6">
    <source>
        <dbReference type="PROSITE" id="PS50966"/>
    </source>
</evidence>
<dbReference type="InterPro" id="IPR006564">
    <property type="entry name" value="Znf_PMZ"/>
</dbReference>
<feature type="transmembrane region" description="Helical" evidence="5">
    <location>
        <begin position="167"/>
        <end position="187"/>
    </location>
</feature>
<dbReference type="PANTHER" id="PTHR31973">
    <property type="entry name" value="POLYPROTEIN, PUTATIVE-RELATED"/>
    <property type="match status" value="1"/>
</dbReference>
<dbReference type="Pfam" id="PF04434">
    <property type="entry name" value="SWIM"/>
    <property type="match status" value="1"/>
</dbReference>
<dbReference type="AlphaFoldDB" id="A0A9R1VBH5"/>
<dbReference type="PANTHER" id="PTHR31973:SF187">
    <property type="entry name" value="MUTATOR TRANSPOSASE MUDRA PROTEIN"/>
    <property type="match status" value="1"/>
</dbReference>
<comment type="caution">
    <text evidence="7">The sequence shown here is derived from an EMBL/GenBank/DDBJ whole genome shotgun (WGS) entry which is preliminary data.</text>
</comment>
<feature type="domain" description="SWIM-type" evidence="6">
    <location>
        <begin position="228"/>
        <end position="260"/>
    </location>
</feature>
<keyword evidence="5" id="KW-1133">Transmembrane helix</keyword>
<proteinExistence type="predicted"/>
<keyword evidence="1" id="KW-0479">Metal-binding</keyword>
<dbReference type="InterPro" id="IPR007527">
    <property type="entry name" value="Znf_SWIM"/>
</dbReference>
<reference evidence="7 8" key="1">
    <citation type="journal article" date="2017" name="Nat. Commun.">
        <title>Genome assembly with in vitro proximity ligation data and whole-genome triplication in lettuce.</title>
        <authorList>
            <person name="Reyes-Chin-Wo S."/>
            <person name="Wang Z."/>
            <person name="Yang X."/>
            <person name="Kozik A."/>
            <person name="Arikit S."/>
            <person name="Song C."/>
            <person name="Xia L."/>
            <person name="Froenicke L."/>
            <person name="Lavelle D.O."/>
            <person name="Truco M.J."/>
            <person name="Xia R."/>
            <person name="Zhu S."/>
            <person name="Xu C."/>
            <person name="Xu H."/>
            <person name="Xu X."/>
            <person name="Cox K."/>
            <person name="Korf I."/>
            <person name="Meyers B.C."/>
            <person name="Michelmore R.W."/>
        </authorList>
    </citation>
    <scope>NUCLEOTIDE SEQUENCE [LARGE SCALE GENOMIC DNA]</scope>
    <source>
        <strain evidence="8">cv. Salinas</strain>
        <tissue evidence="7">Seedlings</tissue>
    </source>
</reference>
<accession>A0A9R1VBH5</accession>
<keyword evidence="2 4" id="KW-0863">Zinc-finger</keyword>
<protein>
    <recommendedName>
        <fullName evidence="6">SWIM-type domain-containing protein</fullName>
    </recommendedName>
</protein>
<keyword evidence="5" id="KW-0812">Transmembrane</keyword>